<dbReference type="RefSeq" id="WP_111596502.1">
    <property type="nucleotide sequence ID" value="NZ_QLLL01000002.1"/>
</dbReference>
<keyword evidence="11" id="KW-0275">Fatty acid biosynthesis</keyword>
<dbReference type="InterPro" id="IPR005804">
    <property type="entry name" value="FA_desaturase_dom"/>
</dbReference>
<dbReference type="EMBL" id="QLLL01000002">
    <property type="protein sequence ID" value="RAJ08341.1"/>
    <property type="molecule type" value="Genomic_DNA"/>
</dbReference>
<name>A0A327QVJ1_9BACT</name>
<reference evidence="14 15" key="1">
    <citation type="submission" date="2018-06" db="EMBL/GenBank/DDBJ databases">
        <title>Genomic Encyclopedia of Archaeal and Bacterial Type Strains, Phase II (KMG-II): from individual species to whole genera.</title>
        <authorList>
            <person name="Goeker M."/>
        </authorList>
    </citation>
    <scope>NUCLEOTIDE SEQUENCE [LARGE SCALE GENOMIC DNA]</scope>
    <source>
        <strain evidence="14 15">DSM 23857</strain>
    </source>
</reference>
<feature type="transmembrane region" description="Helical" evidence="12">
    <location>
        <begin position="127"/>
        <end position="145"/>
    </location>
</feature>
<comment type="subcellular location">
    <subcellularLocation>
        <location evidence="1">Membrane</location>
        <topology evidence="1">Multi-pass membrane protein</topology>
    </subcellularLocation>
</comment>
<dbReference type="GO" id="GO:0016717">
    <property type="term" value="F:oxidoreductase activity, acting on paired donors, with oxidation of a pair of donors resulting in the reduction of molecular oxygen to two molecules of water"/>
    <property type="evidence" value="ECO:0007669"/>
    <property type="project" value="InterPro"/>
</dbReference>
<evidence type="ECO:0000256" key="2">
    <source>
        <dbReference type="ARBA" id="ARBA00008749"/>
    </source>
</evidence>
<keyword evidence="15" id="KW-1185">Reference proteome</keyword>
<evidence type="ECO:0000256" key="5">
    <source>
        <dbReference type="ARBA" id="ARBA00022832"/>
    </source>
</evidence>
<evidence type="ECO:0000256" key="6">
    <source>
        <dbReference type="ARBA" id="ARBA00022989"/>
    </source>
</evidence>
<keyword evidence="7" id="KW-0560">Oxidoreductase</keyword>
<keyword evidence="9" id="KW-0443">Lipid metabolism</keyword>
<keyword evidence="5" id="KW-0276">Fatty acid metabolism</keyword>
<comment type="similarity">
    <text evidence="2">Belongs to the fatty acid desaturase type 2 family.</text>
</comment>
<evidence type="ECO:0000313" key="15">
    <source>
        <dbReference type="Proteomes" id="UP000249547"/>
    </source>
</evidence>
<feature type="transmembrane region" description="Helical" evidence="12">
    <location>
        <begin position="41"/>
        <end position="59"/>
    </location>
</feature>
<accession>A0A327QVJ1</accession>
<evidence type="ECO:0000256" key="7">
    <source>
        <dbReference type="ARBA" id="ARBA00023002"/>
    </source>
</evidence>
<evidence type="ECO:0000256" key="1">
    <source>
        <dbReference type="ARBA" id="ARBA00004141"/>
    </source>
</evidence>
<organism evidence="14 15">
    <name type="scientific">Chitinophaga skermanii</name>
    <dbReference type="NCBI Taxonomy" id="331697"/>
    <lineage>
        <taxon>Bacteria</taxon>
        <taxon>Pseudomonadati</taxon>
        <taxon>Bacteroidota</taxon>
        <taxon>Chitinophagia</taxon>
        <taxon>Chitinophagales</taxon>
        <taxon>Chitinophagaceae</taxon>
        <taxon>Chitinophaga</taxon>
    </lineage>
</organism>
<dbReference type="Proteomes" id="UP000249547">
    <property type="component" value="Unassembled WGS sequence"/>
</dbReference>
<protein>
    <submittedName>
        <fullName evidence="14">Stearoyl-CoA desaturase (Delta-9 desaturase)</fullName>
    </submittedName>
</protein>
<evidence type="ECO:0000256" key="4">
    <source>
        <dbReference type="ARBA" id="ARBA00022692"/>
    </source>
</evidence>
<keyword evidence="4 12" id="KW-0812">Transmembrane</keyword>
<keyword evidence="8" id="KW-0408">Iron</keyword>
<evidence type="ECO:0000313" key="14">
    <source>
        <dbReference type="EMBL" id="RAJ08341.1"/>
    </source>
</evidence>
<keyword evidence="3" id="KW-0444">Lipid biosynthesis</keyword>
<dbReference type="OrthoDB" id="9768289at2"/>
<evidence type="ECO:0000259" key="13">
    <source>
        <dbReference type="Pfam" id="PF00487"/>
    </source>
</evidence>
<dbReference type="InterPro" id="IPR015876">
    <property type="entry name" value="Acyl-CoA_DS"/>
</dbReference>
<evidence type="ECO:0000256" key="3">
    <source>
        <dbReference type="ARBA" id="ARBA00022516"/>
    </source>
</evidence>
<dbReference type="CDD" id="cd03505">
    <property type="entry name" value="Delta9-FADS-like"/>
    <property type="match status" value="1"/>
</dbReference>
<keyword evidence="6 12" id="KW-1133">Transmembrane helix</keyword>
<gene>
    <name evidence="14" type="ORF">LX64_00989</name>
</gene>
<feature type="domain" description="Fatty acid desaturase" evidence="13">
    <location>
        <begin position="5"/>
        <end position="226"/>
    </location>
</feature>
<feature type="transmembrane region" description="Helical" evidence="12">
    <location>
        <begin position="151"/>
        <end position="172"/>
    </location>
</feature>
<evidence type="ECO:0000256" key="10">
    <source>
        <dbReference type="ARBA" id="ARBA00023136"/>
    </source>
</evidence>
<dbReference type="PANTHER" id="PTHR11351:SF31">
    <property type="entry name" value="DESATURASE 1, ISOFORM A-RELATED"/>
    <property type="match status" value="1"/>
</dbReference>
<dbReference type="Pfam" id="PF00487">
    <property type="entry name" value="FA_desaturase"/>
    <property type="match status" value="1"/>
</dbReference>
<comment type="caution">
    <text evidence="14">The sequence shown here is derived from an EMBL/GenBank/DDBJ whole genome shotgun (WGS) entry which is preliminary data.</text>
</comment>
<evidence type="ECO:0000256" key="8">
    <source>
        <dbReference type="ARBA" id="ARBA00023004"/>
    </source>
</evidence>
<keyword evidence="10 12" id="KW-0472">Membrane</keyword>
<evidence type="ECO:0000256" key="9">
    <source>
        <dbReference type="ARBA" id="ARBA00023098"/>
    </source>
</evidence>
<proteinExistence type="inferred from homology"/>
<dbReference type="AlphaFoldDB" id="A0A327QVJ1"/>
<evidence type="ECO:0000256" key="12">
    <source>
        <dbReference type="SAM" id="Phobius"/>
    </source>
</evidence>
<sequence>MIVFLFFVAVWYLSLFSQTFFQHRYAAHGAFTMSKGWEKFFFVVTYITQGSSYMSPKAYGIMHRLHHAHTDTELDPHSPSYSSNIFTMMWKTRTVYQEILHNKSTIDPRYTKNLPEWTWFDRFANSAVSRLLWVGIYIVFFAFFATSPWQYLLLPIIITMGAFHGAIVNWFAHKYGYINFKLRNTSMNLLFVDVLMLGESYHNNHHKHPASVNFGKRWFEIDPVYYLIRFFSFCKIIRIVKKPALQLA</sequence>
<dbReference type="GO" id="GO:0016020">
    <property type="term" value="C:membrane"/>
    <property type="evidence" value="ECO:0007669"/>
    <property type="project" value="UniProtKB-SubCell"/>
</dbReference>
<evidence type="ECO:0000256" key="11">
    <source>
        <dbReference type="ARBA" id="ARBA00023160"/>
    </source>
</evidence>
<dbReference type="PANTHER" id="PTHR11351">
    <property type="entry name" value="ACYL-COA DESATURASE"/>
    <property type="match status" value="1"/>
</dbReference>
<dbReference type="GO" id="GO:0006633">
    <property type="term" value="P:fatty acid biosynthetic process"/>
    <property type="evidence" value="ECO:0007669"/>
    <property type="project" value="UniProtKB-KW"/>
</dbReference>